<protein>
    <submittedName>
        <fullName evidence="1">Uncharacterized protein</fullName>
    </submittedName>
</protein>
<accession>A0A812C173</accession>
<keyword evidence="2" id="KW-1185">Reference proteome</keyword>
<dbReference type="Proteomes" id="UP000597762">
    <property type="component" value="Unassembled WGS sequence"/>
</dbReference>
<evidence type="ECO:0000313" key="2">
    <source>
        <dbReference type="Proteomes" id="UP000597762"/>
    </source>
</evidence>
<dbReference type="AlphaFoldDB" id="A0A812C173"/>
<evidence type="ECO:0000313" key="1">
    <source>
        <dbReference type="EMBL" id="CAE1257131.1"/>
    </source>
</evidence>
<proteinExistence type="predicted"/>
<gene>
    <name evidence="1" type="ORF">SPHA_30594</name>
</gene>
<dbReference type="PANTHER" id="PTHR28651:SF1">
    <property type="entry name" value="TRANSMEMBRANE PROTEIN 232"/>
    <property type="match status" value="1"/>
</dbReference>
<dbReference type="OrthoDB" id="10016194at2759"/>
<dbReference type="InterPro" id="IPR031747">
    <property type="entry name" value="TMEM232"/>
</dbReference>
<reference evidence="1" key="1">
    <citation type="submission" date="2021-01" db="EMBL/GenBank/DDBJ databases">
        <authorList>
            <person name="Li R."/>
            <person name="Bekaert M."/>
        </authorList>
    </citation>
    <scope>NUCLEOTIDE SEQUENCE</scope>
    <source>
        <strain evidence="1">Farmed</strain>
    </source>
</reference>
<dbReference type="EMBL" id="CAHIKZ030001231">
    <property type="protein sequence ID" value="CAE1257131.1"/>
    <property type="molecule type" value="Genomic_DNA"/>
</dbReference>
<sequence>MNLTTLKVFQNLACHCINRNYLTCESQVRPPKHATEHEFQNDWKSTVLGTNKQNTKPLKSQLNVLKPVTITEVHGGEDVNEQKARKAFPKRNTLSVPTGKTITKTETPSPTQMSSFSNFSSDIMAFNPCITVESSFYRWHWEVAFTYTSLLGDIVLYANNSLIQKRALLGTNRDITSKSFLAERHKCHEKFLSQEAINDDNSLGCYVGLFDLTFFHSSSNQPLQTENNWSWKIRFGAIQTLIRICESLSKDSTKEGLQTAAWGILYQANATEHDPRVLEALRVGYVSNIAFSLPLKEKLVAKQPKEKILTQGGVANKDPLGEMQRRKKEKCFKKHRTSLREEILFRSTWHVTPMNYNTRTTFCLRRLIEDQWRKDMIQESVKEECPKISGSLVDYFFFCFSNLALTVDACSFWVVAYHFPPSRCRFPYKLCRLFYYFRSNIHDISFFPALYVMSC</sequence>
<comment type="caution">
    <text evidence="1">The sequence shown here is derived from an EMBL/GenBank/DDBJ whole genome shotgun (WGS) entry which is preliminary data.</text>
</comment>
<name>A0A812C173_ACAPH</name>
<dbReference type="PANTHER" id="PTHR28651">
    <property type="entry name" value="TRANSMEMBRANE PROTEIN 232"/>
    <property type="match status" value="1"/>
</dbReference>
<dbReference type="Pfam" id="PF15877">
    <property type="entry name" value="TMEM232"/>
    <property type="match status" value="1"/>
</dbReference>
<organism evidence="1 2">
    <name type="scientific">Acanthosepion pharaonis</name>
    <name type="common">Pharaoh cuttlefish</name>
    <name type="synonym">Sepia pharaonis</name>
    <dbReference type="NCBI Taxonomy" id="158019"/>
    <lineage>
        <taxon>Eukaryota</taxon>
        <taxon>Metazoa</taxon>
        <taxon>Spiralia</taxon>
        <taxon>Lophotrochozoa</taxon>
        <taxon>Mollusca</taxon>
        <taxon>Cephalopoda</taxon>
        <taxon>Coleoidea</taxon>
        <taxon>Decapodiformes</taxon>
        <taxon>Sepiida</taxon>
        <taxon>Sepiina</taxon>
        <taxon>Sepiidae</taxon>
        <taxon>Acanthosepion</taxon>
    </lineage>
</organism>